<dbReference type="VEuPathDB" id="MicrosporidiaDB:G9O61_00g015860"/>
<accession>A0A0F9Z6P3</accession>
<dbReference type="VEuPathDB" id="MicrosporidiaDB:AAJ76_383000497"/>
<dbReference type="VEuPathDB" id="MicrosporidiaDB:G9O61_00g020950"/>
<protein>
    <submittedName>
        <fullName evidence="1">Uncharacterized protein</fullName>
    </submittedName>
</protein>
<dbReference type="RefSeq" id="XP_024329356.1">
    <property type="nucleotide sequence ID" value="XM_024475416.1"/>
</dbReference>
<proteinExistence type="predicted"/>
<evidence type="ECO:0000313" key="2">
    <source>
        <dbReference type="Proteomes" id="UP000034350"/>
    </source>
</evidence>
<gene>
    <name evidence="1" type="ORF">AAJ76_383000497</name>
</gene>
<organism evidence="1 2">
    <name type="scientific">Vairimorpha ceranae</name>
    <dbReference type="NCBI Taxonomy" id="40302"/>
    <lineage>
        <taxon>Eukaryota</taxon>
        <taxon>Fungi</taxon>
        <taxon>Fungi incertae sedis</taxon>
        <taxon>Microsporidia</taxon>
        <taxon>Nosematidae</taxon>
        <taxon>Vairimorpha</taxon>
    </lineage>
</organism>
<reference evidence="1 2" key="1">
    <citation type="journal article" date="2015" name="Environ. Microbiol.">
        <title>Genome analyses suggest the presence of polyploidy and recent human-driven expansions in eight global populations of the honeybee pathogen Nosema ceranae.</title>
        <authorList>
            <person name="Pelin A."/>
            <person name="Selman M."/>
            <person name="Aris-Brosou S."/>
            <person name="Farinelli L."/>
            <person name="Corradi N."/>
        </authorList>
    </citation>
    <scope>NUCLEOTIDE SEQUENCE [LARGE SCALE GENOMIC DNA]</scope>
    <source>
        <strain evidence="1 2">PA08 1199</strain>
    </source>
</reference>
<sequence>MKKKENFSKKFSQEKYFYFVMRFILKKGFLKTNDPYKLLLKTLAFHTYTYIQFISLSRIFDDDMSYPAAIYNFVNRALDIKFNKKCNWKIDQLLVPKNNDIKKLLTYSLVKDRITKKDFEMFYRQRCYVLIINDSNQLFTSIFKNSSYIYPSILYNATVFPENPSLNSFGDMRH</sequence>
<keyword evidence="2" id="KW-1185">Reference proteome</keyword>
<dbReference type="GeneID" id="36320357"/>
<comment type="caution">
    <text evidence="1">The sequence shown here is derived from an EMBL/GenBank/DDBJ whole genome shotgun (WGS) entry which is preliminary data.</text>
</comment>
<evidence type="ECO:0000313" key="1">
    <source>
        <dbReference type="EMBL" id="KKO73614.1"/>
    </source>
</evidence>
<dbReference type="AlphaFoldDB" id="A0A0F9Z6P3"/>
<dbReference type="EMBL" id="JPQZ01000383">
    <property type="protein sequence ID" value="KKO73614.1"/>
    <property type="molecule type" value="Genomic_DNA"/>
</dbReference>
<name>A0A0F9Z6P3_9MICR</name>
<dbReference type="Proteomes" id="UP000034350">
    <property type="component" value="Unassembled WGS sequence"/>
</dbReference>